<protein>
    <submittedName>
        <fullName evidence="1">Uncharacterized protein</fullName>
    </submittedName>
</protein>
<reference evidence="1" key="1">
    <citation type="journal article" date="2016" name="Nat. Genet.">
        <title>A high-quality carrot genome assembly provides new insights into carotenoid accumulation and asterid genome evolution.</title>
        <authorList>
            <person name="Iorizzo M."/>
            <person name="Ellison S."/>
            <person name="Senalik D."/>
            <person name="Zeng P."/>
            <person name="Satapoomin P."/>
            <person name="Huang J."/>
            <person name="Bowman M."/>
            <person name="Iovene M."/>
            <person name="Sanseverino W."/>
            <person name="Cavagnaro P."/>
            <person name="Yildiz M."/>
            <person name="Macko-Podgorni A."/>
            <person name="Moranska E."/>
            <person name="Grzebelus E."/>
            <person name="Grzebelus D."/>
            <person name="Ashrafi H."/>
            <person name="Zheng Z."/>
            <person name="Cheng S."/>
            <person name="Spooner D."/>
            <person name="Van Deynze A."/>
            <person name="Simon P."/>
        </authorList>
    </citation>
    <scope>NUCLEOTIDE SEQUENCE [LARGE SCALE GENOMIC DNA]</scope>
    <source>
        <tissue evidence="1">Leaf</tissue>
    </source>
</reference>
<dbReference type="AlphaFoldDB" id="A0A164V724"/>
<accession>A0A164V724</accession>
<comment type="caution">
    <text evidence="1">The sequence shown here is derived from an EMBL/GenBank/DDBJ whole genome shotgun (WGS) entry which is preliminary data.</text>
</comment>
<proteinExistence type="predicted"/>
<name>A0A164V724_DAUCS</name>
<evidence type="ECO:0000313" key="1">
    <source>
        <dbReference type="EMBL" id="KZM89906.1"/>
    </source>
</evidence>
<dbReference type="Gramene" id="KZM89906">
    <property type="protein sequence ID" value="KZM89906"/>
    <property type="gene ID" value="DCAR_022731"/>
</dbReference>
<gene>
    <name evidence="1" type="ORF">DCAR_022731</name>
</gene>
<sequence length="137" mass="14617">MNIANNTSIRALRAICPNKLGAICPKLRAICPKDCCSPPKGRGLYACARKDRPTAEPILAQTHHPGCEPPEKQAITASGWSKGRPSFTRCKEPFLAREPTSPLSPTPRNAGASLSLLARATFALGEQIACCPSLSNH</sequence>
<organism evidence="1">
    <name type="scientific">Daucus carota subsp. sativus</name>
    <name type="common">Carrot</name>
    <dbReference type="NCBI Taxonomy" id="79200"/>
    <lineage>
        <taxon>Eukaryota</taxon>
        <taxon>Viridiplantae</taxon>
        <taxon>Streptophyta</taxon>
        <taxon>Embryophyta</taxon>
        <taxon>Tracheophyta</taxon>
        <taxon>Spermatophyta</taxon>
        <taxon>Magnoliopsida</taxon>
        <taxon>eudicotyledons</taxon>
        <taxon>Gunneridae</taxon>
        <taxon>Pentapetalae</taxon>
        <taxon>asterids</taxon>
        <taxon>campanulids</taxon>
        <taxon>Apiales</taxon>
        <taxon>Apiaceae</taxon>
        <taxon>Apioideae</taxon>
        <taxon>Scandiceae</taxon>
        <taxon>Daucinae</taxon>
        <taxon>Daucus</taxon>
        <taxon>Daucus sect. Daucus</taxon>
    </lineage>
</organism>
<dbReference type="EMBL" id="LNRQ01000006">
    <property type="protein sequence ID" value="KZM89906.1"/>
    <property type="molecule type" value="Genomic_DNA"/>
</dbReference>